<protein>
    <submittedName>
        <fullName evidence="1">Amino acid/polyamine transporter I</fullName>
    </submittedName>
</protein>
<name>A0ACB8ADV1_9AGAM</name>
<reference evidence="1" key="1">
    <citation type="journal article" date="2021" name="New Phytol.">
        <title>Evolutionary innovations through gain and loss of genes in the ectomycorrhizal Boletales.</title>
        <authorList>
            <person name="Wu G."/>
            <person name="Miyauchi S."/>
            <person name="Morin E."/>
            <person name="Kuo A."/>
            <person name="Drula E."/>
            <person name="Varga T."/>
            <person name="Kohler A."/>
            <person name="Feng B."/>
            <person name="Cao Y."/>
            <person name="Lipzen A."/>
            <person name="Daum C."/>
            <person name="Hundley H."/>
            <person name="Pangilinan J."/>
            <person name="Johnson J."/>
            <person name="Barry K."/>
            <person name="LaButti K."/>
            <person name="Ng V."/>
            <person name="Ahrendt S."/>
            <person name="Min B."/>
            <person name="Choi I.G."/>
            <person name="Park H."/>
            <person name="Plett J.M."/>
            <person name="Magnuson J."/>
            <person name="Spatafora J.W."/>
            <person name="Nagy L.G."/>
            <person name="Henrissat B."/>
            <person name="Grigoriev I.V."/>
            <person name="Yang Z.L."/>
            <person name="Xu J."/>
            <person name="Martin F.M."/>
        </authorList>
    </citation>
    <scope>NUCLEOTIDE SEQUENCE</scope>
    <source>
        <strain evidence="1">ATCC 28755</strain>
    </source>
</reference>
<accession>A0ACB8ADV1</accession>
<keyword evidence="2" id="KW-1185">Reference proteome</keyword>
<proteinExistence type="predicted"/>
<sequence>MLNLGQMLGSGIYSVPGVVLNSVGSVGLLFIFWLLAPIFALGGLMLYSELAGMFPNRSGAEVVYLEQAYPRPKFFVPIAFAVTSVLLSYSATNSIVFAQYVLTIFEVPITSTSQTILALLVCTFSVAVVGLSTKWSLRAVNFLTGLKVLSLVFLVVTGAFVLLGITRVVDPFANFRSPFSGSTSNPNALATALVKTNFAFVGWHNAFNVLGEVKGRNPVRTVRKAGFISLFLVAALFLFTNVAYVAAVPKDEIKGSGQLVAALFFRHVFGDGVTAKLLPAMVACSCVGNIIAVTVGQARILREVARQGLLPYPTFFASTKPFGTPLGPVILKYALTVLVIVALPAEDAFNFLLDLASYPNLVFHAATAIGVWLLRRRRAILGVLPSPYQARNIFVLLYLMSAIFLLVMPWIPPEPGHGDVSFWYATYCVVGLGALAMCGLYYWIWVIVMPKLGGYEIVEEIEHLPDGAATARLVRRYTYPSTSEQEPLLRND</sequence>
<organism evidence="1 2">
    <name type="scientific">Hygrophoropsis aurantiaca</name>
    <dbReference type="NCBI Taxonomy" id="72124"/>
    <lineage>
        <taxon>Eukaryota</taxon>
        <taxon>Fungi</taxon>
        <taxon>Dikarya</taxon>
        <taxon>Basidiomycota</taxon>
        <taxon>Agaricomycotina</taxon>
        <taxon>Agaricomycetes</taxon>
        <taxon>Agaricomycetidae</taxon>
        <taxon>Boletales</taxon>
        <taxon>Coniophorineae</taxon>
        <taxon>Hygrophoropsidaceae</taxon>
        <taxon>Hygrophoropsis</taxon>
    </lineage>
</organism>
<gene>
    <name evidence="1" type="ORF">BJ138DRAFT_1006124</name>
</gene>
<dbReference type="EMBL" id="MU267670">
    <property type="protein sequence ID" value="KAH7911676.1"/>
    <property type="molecule type" value="Genomic_DNA"/>
</dbReference>
<evidence type="ECO:0000313" key="2">
    <source>
        <dbReference type="Proteomes" id="UP000790377"/>
    </source>
</evidence>
<dbReference type="Proteomes" id="UP000790377">
    <property type="component" value="Unassembled WGS sequence"/>
</dbReference>
<comment type="caution">
    <text evidence="1">The sequence shown here is derived from an EMBL/GenBank/DDBJ whole genome shotgun (WGS) entry which is preliminary data.</text>
</comment>
<evidence type="ECO:0000313" key="1">
    <source>
        <dbReference type="EMBL" id="KAH7911676.1"/>
    </source>
</evidence>